<comment type="cofactor">
    <cofactor evidence="1">
        <name>Mg(2+)</name>
        <dbReference type="ChEBI" id="CHEBI:18420"/>
    </cofactor>
</comment>
<keyword evidence="5" id="KW-0269">Exonuclease</keyword>
<dbReference type="PANTHER" id="PTHR13058:SF22">
    <property type="entry name" value="EXODEOXYRIBONUCLEASE III"/>
    <property type="match status" value="1"/>
</dbReference>
<name>A0ABY7EL51_MYAAR</name>
<feature type="domain" description="Exonuclease" evidence="8">
    <location>
        <begin position="79"/>
        <end position="257"/>
    </location>
</feature>
<dbReference type="InterPro" id="IPR040393">
    <property type="entry name" value="TREX1/2"/>
</dbReference>
<evidence type="ECO:0000256" key="7">
    <source>
        <dbReference type="ARBA" id="ARBA00025769"/>
    </source>
</evidence>
<organism evidence="9 10">
    <name type="scientific">Mya arenaria</name>
    <name type="common">Soft-shell clam</name>
    <dbReference type="NCBI Taxonomy" id="6604"/>
    <lineage>
        <taxon>Eukaryota</taxon>
        <taxon>Metazoa</taxon>
        <taxon>Spiralia</taxon>
        <taxon>Lophotrochozoa</taxon>
        <taxon>Mollusca</taxon>
        <taxon>Bivalvia</taxon>
        <taxon>Autobranchia</taxon>
        <taxon>Heteroconchia</taxon>
        <taxon>Euheterodonta</taxon>
        <taxon>Imparidentia</taxon>
        <taxon>Neoheterodontei</taxon>
        <taxon>Myida</taxon>
        <taxon>Myoidea</taxon>
        <taxon>Myidae</taxon>
        <taxon>Mya</taxon>
    </lineage>
</organism>
<keyword evidence="3" id="KW-0479">Metal-binding</keyword>
<dbReference type="CDD" id="cd06127">
    <property type="entry name" value="DEDDh"/>
    <property type="match status" value="1"/>
</dbReference>
<dbReference type="Pfam" id="PF00929">
    <property type="entry name" value="RNase_T"/>
    <property type="match status" value="1"/>
</dbReference>
<feature type="non-terminal residue" evidence="9">
    <location>
        <position position="321"/>
    </location>
</feature>
<evidence type="ECO:0000313" key="9">
    <source>
        <dbReference type="EMBL" id="WAR09109.1"/>
    </source>
</evidence>
<sequence length="321" mass="36049">MPQRLLLMRGGHIFPRGCLKTQVNVEAGLSPGEHTVQYAKKCALKRKQCQQRSQLPSTKRRRLFLKQDRCVTQAAHEALEGASYQSVRGGQMPHITQLDAVELSSGKTFNCYIRPEIPISDNAQQVTGITMVGDREMMVDGRLVTPSSWKSASIDFLNWLKKHENAFLVAHNGRRFDFPVIMSAYTNVHQCDFLLEHTHGMIDSLPLFRKVFPKRSSYKQEDIVHDLLGIEYKAHNAEEDVKSLASFVSNVVNDHGEKSVLENSFPAKAAYFSVLSCKERVKNMPSLYRLVASGVMKSATAENIAGSGLNVPHSKKIYDRS</sequence>
<evidence type="ECO:0000256" key="4">
    <source>
        <dbReference type="ARBA" id="ARBA00022801"/>
    </source>
</evidence>
<evidence type="ECO:0000256" key="6">
    <source>
        <dbReference type="ARBA" id="ARBA00022842"/>
    </source>
</evidence>
<keyword evidence="4" id="KW-0378">Hydrolase</keyword>
<dbReference type="Proteomes" id="UP001164746">
    <property type="component" value="Chromosome 6"/>
</dbReference>
<evidence type="ECO:0000256" key="3">
    <source>
        <dbReference type="ARBA" id="ARBA00022723"/>
    </source>
</evidence>
<dbReference type="InterPro" id="IPR013520">
    <property type="entry name" value="Ribonucl_H"/>
</dbReference>
<dbReference type="PANTHER" id="PTHR13058">
    <property type="entry name" value="THREE PRIME REPAIR EXONUCLEASE 1, 2"/>
    <property type="match status" value="1"/>
</dbReference>
<comment type="similarity">
    <text evidence="7">Belongs to the exonuclease superfamily. TREX family.</text>
</comment>
<keyword evidence="10" id="KW-1185">Reference proteome</keyword>
<accession>A0ABY7EL51</accession>
<dbReference type="SMART" id="SM00479">
    <property type="entry name" value="EXOIII"/>
    <property type="match status" value="1"/>
</dbReference>
<evidence type="ECO:0000256" key="1">
    <source>
        <dbReference type="ARBA" id="ARBA00001946"/>
    </source>
</evidence>
<dbReference type="EMBL" id="CP111017">
    <property type="protein sequence ID" value="WAR09109.1"/>
    <property type="molecule type" value="Genomic_DNA"/>
</dbReference>
<evidence type="ECO:0000256" key="5">
    <source>
        <dbReference type="ARBA" id="ARBA00022839"/>
    </source>
</evidence>
<dbReference type="Gene3D" id="3.30.420.10">
    <property type="entry name" value="Ribonuclease H-like superfamily/Ribonuclease H"/>
    <property type="match status" value="1"/>
</dbReference>
<dbReference type="SUPFAM" id="SSF53098">
    <property type="entry name" value="Ribonuclease H-like"/>
    <property type="match status" value="1"/>
</dbReference>
<keyword evidence="2" id="KW-0540">Nuclease</keyword>
<dbReference type="InterPro" id="IPR012337">
    <property type="entry name" value="RNaseH-like_sf"/>
</dbReference>
<keyword evidence="6" id="KW-0460">Magnesium</keyword>
<dbReference type="InterPro" id="IPR036397">
    <property type="entry name" value="RNaseH_sf"/>
</dbReference>
<gene>
    <name evidence="9" type="ORF">MAR_019067</name>
</gene>
<reference evidence="9" key="1">
    <citation type="submission" date="2022-11" db="EMBL/GenBank/DDBJ databases">
        <title>Centuries of genome instability and evolution in soft-shell clam transmissible cancer (bioRxiv).</title>
        <authorList>
            <person name="Hart S.F.M."/>
            <person name="Yonemitsu M.A."/>
            <person name="Giersch R.M."/>
            <person name="Beal B.F."/>
            <person name="Arriagada G."/>
            <person name="Davis B.W."/>
            <person name="Ostrander E.A."/>
            <person name="Goff S.P."/>
            <person name="Metzger M.J."/>
        </authorList>
    </citation>
    <scope>NUCLEOTIDE SEQUENCE</scope>
    <source>
        <strain evidence="9">MELC-2E11</strain>
        <tissue evidence="9">Siphon/mantle</tissue>
    </source>
</reference>
<evidence type="ECO:0000259" key="8">
    <source>
        <dbReference type="SMART" id="SM00479"/>
    </source>
</evidence>
<evidence type="ECO:0000313" key="10">
    <source>
        <dbReference type="Proteomes" id="UP001164746"/>
    </source>
</evidence>
<protein>
    <recommendedName>
        <fullName evidence="8">Exonuclease domain-containing protein</fullName>
    </recommendedName>
</protein>
<evidence type="ECO:0000256" key="2">
    <source>
        <dbReference type="ARBA" id="ARBA00022722"/>
    </source>
</evidence>
<proteinExistence type="inferred from homology"/>